<name>I3S0R8_LOTJA</name>
<reference evidence="1" key="1">
    <citation type="submission" date="2012-05" db="EMBL/GenBank/DDBJ databases">
        <authorList>
            <person name="Krishnakumar V."/>
            <person name="Cheung F."/>
            <person name="Xiao Y."/>
            <person name="Chan A."/>
            <person name="Moskal W.A."/>
            <person name="Town C.D."/>
        </authorList>
    </citation>
    <scope>NUCLEOTIDE SEQUENCE</scope>
</reference>
<sequence>MWWKCGEREFTVHCIWIKWTGLLFEIVL</sequence>
<proteinExistence type="evidence at transcript level"/>
<dbReference type="AlphaFoldDB" id="I3S0R8"/>
<dbReference type="EMBL" id="BT134065">
    <property type="protein sequence ID" value="AFK33860.1"/>
    <property type="molecule type" value="mRNA"/>
</dbReference>
<accession>I3S0R8</accession>
<protein>
    <submittedName>
        <fullName evidence="1">Uncharacterized protein</fullName>
    </submittedName>
</protein>
<organism evidence="1">
    <name type="scientific">Lotus japonicus</name>
    <name type="common">Lotus corniculatus var. japonicus</name>
    <dbReference type="NCBI Taxonomy" id="34305"/>
    <lineage>
        <taxon>Eukaryota</taxon>
        <taxon>Viridiplantae</taxon>
        <taxon>Streptophyta</taxon>
        <taxon>Embryophyta</taxon>
        <taxon>Tracheophyta</taxon>
        <taxon>Spermatophyta</taxon>
        <taxon>Magnoliopsida</taxon>
        <taxon>eudicotyledons</taxon>
        <taxon>Gunneridae</taxon>
        <taxon>Pentapetalae</taxon>
        <taxon>rosids</taxon>
        <taxon>fabids</taxon>
        <taxon>Fabales</taxon>
        <taxon>Fabaceae</taxon>
        <taxon>Papilionoideae</taxon>
        <taxon>50 kb inversion clade</taxon>
        <taxon>NPAAA clade</taxon>
        <taxon>Hologalegina</taxon>
        <taxon>robinioid clade</taxon>
        <taxon>Loteae</taxon>
        <taxon>Lotus</taxon>
    </lineage>
</organism>
<evidence type="ECO:0000313" key="1">
    <source>
        <dbReference type="EMBL" id="AFK33860.1"/>
    </source>
</evidence>